<dbReference type="KEGG" id="val:VDBG_07646"/>
<sequence length="52" mass="5892">MVKAWRAGEMIAQMLLDETLGDEFPKSMMIAAARMKALRTSLRENSEVPPRL</sequence>
<keyword evidence="2" id="KW-1185">Reference proteome</keyword>
<evidence type="ECO:0000313" key="1">
    <source>
        <dbReference type="EMBL" id="EEY21536.1"/>
    </source>
</evidence>
<dbReference type="HOGENOM" id="CLU_3089054_0_0_1"/>
<dbReference type="EMBL" id="DS985223">
    <property type="protein sequence ID" value="EEY21536.1"/>
    <property type="molecule type" value="Genomic_DNA"/>
</dbReference>
<dbReference type="Proteomes" id="UP000008698">
    <property type="component" value="Unassembled WGS sequence"/>
</dbReference>
<dbReference type="GeneID" id="9537664"/>
<accession>C9SRX1</accession>
<name>C9SRX1_VERA1</name>
<dbReference type="AlphaFoldDB" id="C9SRX1"/>
<protein>
    <submittedName>
        <fullName evidence="1">Uncharacterized protein</fullName>
    </submittedName>
</protein>
<gene>
    <name evidence="1" type="ORF">VDBG_07646</name>
</gene>
<dbReference type="RefSeq" id="XP_003002187.1">
    <property type="nucleotide sequence ID" value="XM_003002141.1"/>
</dbReference>
<proteinExistence type="predicted"/>
<organism evidence="2">
    <name type="scientific">Verticillium alfalfae (strain VaMs.102 / ATCC MYA-4576 / FGSC 10136)</name>
    <name type="common">Verticillium wilt of alfalfa</name>
    <name type="synonym">Verticillium albo-atrum</name>
    <dbReference type="NCBI Taxonomy" id="526221"/>
    <lineage>
        <taxon>Eukaryota</taxon>
        <taxon>Fungi</taxon>
        <taxon>Dikarya</taxon>
        <taxon>Ascomycota</taxon>
        <taxon>Pezizomycotina</taxon>
        <taxon>Sordariomycetes</taxon>
        <taxon>Hypocreomycetidae</taxon>
        <taxon>Glomerellales</taxon>
        <taxon>Plectosphaerellaceae</taxon>
        <taxon>Verticillium</taxon>
    </lineage>
</organism>
<reference evidence="2" key="1">
    <citation type="journal article" date="2011" name="PLoS Pathog.">
        <title>Comparative genomics yields insights into niche adaptation of plant vascular wilt pathogens.</title>
        <authorList>
            <person name="Klosterman S.J."/>
            <person name="Subbarao K.V."/>
            <person name="Kang S."/>
            <person name="Veronese P."/>
            <person name="Gold S.E."/>
            <person name="Thomma B.P.H.J."/>
            <person name="Chen Z."/>
            <person name="Henrissat B."/>
            <person name="Lee Y.-H."/>
            <person name="Park J."/>
            <person name="Garcia-Pedrajas M.D."/>
            <person name="Barbara D.J."/>
            <person name="Anchieta A."/>
            <person name="de Jonge R."/>
            <person name="Santhanam P."/>
            <person name="Maruthachalam K."/>
            <person name="Atallah Z."/>
            <person name="Amyotte S.G."/>
            <person name="Paz Z."/>
            <person name="Inderbitzin P."/>
            <person name="Hayes R.J."/>
            <person name="Heiman D.I."/>
            <person name="Young S."/>
            <person name="Zeng Q."/>
            <person name="Engels R."/>
            <person name="Galagan J."/>
            <person name="Cuomo C.A."/>
            <person name="Dobinson K.F."/>
            <person name="Ma L.-J."/>
        </authorList>
    </citation>
    <scope>NUCLEOTIDE SEQUENCE [LARGE SCALE GENOMIC DNA]</scope>
    <source>
        <strain evidence="2">VaMs.102 / ATCC MYA-4576 / FGSC 10136</strain>
    </source>
</reference>
<evidence type="ECO:0000313" key="2">
    <source>
        <dbReference type="Proteomes" id="UP000008698"/>
    </source>
</evidence>